<keyword evidence="2" id="KW-0472">Membrane</keyword>
<dbReference type="SUPFAM" id="SSF82693">
    <property type="entry name" value="Multidrug efflux transporter AcrB pore domain, PN1, PN2, PC1 and PC2 subdomains"/>
    <property type="match status" value="3"/>
</dbReference>
<dbReference type="SUPFAM" id="SSF82866">
    <property type="entry name" value="Multidrug efflux transporter AcrB transmembrane domain"/>
    <property type="match status" value="2"/>
</dbReference>
<feature type="domain" description="SSD" evidence="3">
    <location>
        <begin position="358"/>
        <end position="487"/>
    </location>
</feature>
<comment type="caution">
    <text evidence="4">The sequence shown here is derived from an EMBL/GenBank/DDBJ whole genome shotgun (WGS) entry which is preliminary data.</text>
</comment>
<dbReference type="Gene3D" id="3.30.70.1440">
    <property type="entry name" value="Multidrug efflux transporter AcrB pore domain"/>
    <property type="match status" value="1"/>
</dbReference>
<protein>
    <submittedName>
        <fullName evidence="4">Efflux RND transporter permease subunit</fullName>
    </submittedName>
</protein>
<feature type="transmembrane region" description="Helical" evidence="2">
    <location>
        <begin position="968"/>
        <end position="990"/>
    </location>
</feature>
<dbReference type="PANTHER" id="PTHR32063:SF0">
    <property type="entry name" value="SWARMING MOTILITY PROTEIN SWRC"/>
    <property type="match status" value="1"/>
</dbReference>
<dbReference type="InterPro" id="IPR000731">
    <property type="entry name" value="SSD"/>
</dbReference>
<keyword evidence="1" id="KW-0175">Coiled coil</keyword>
<dbReference type="SUPFAM" id="SSF82714">
    <property type="entry name" value="Multidrug efflux transporter AcrB TolC docking domain, DN and DC subdomains"/>
    <property type="match status" value="2"/>
</dbReference>
<feature type="transmembrane region" description="Helical" evidence="2">
    <location>
        <begin position="359"/>
        <end position="379"/>
    </location>
</feature>
<dbReference type="Gene3D" id="1.20.1640.10">
    <property type="entry name" value="Multidrug efflux transporter AcrB transmembrane domain"/>
    <property type="match status" value="2"/>
</dbReference>
<dbReference type="RefSeq" id="WP_149092894.1">
    <property type="nucleotide sequence ID" value="NZ_VKKY01000003.1"/>
</dbReference>
<dbReference type="AlphaFoldDB" id="A0A5B6TCX0"/>
<feature type="transmembrane region" description="Helical" evidence="2">
    <location>
        <begin position="333"/>
        <end position="352"/>
    </location>
</feature>
<proteinExistence type="predicted"/>
<feature type="transmembrane region" description="Helical" evidence="2">
    <location>
        <begin position="996"/>
        <end position="1022"/>
    </location>
</feature>
<feature type="transmembrane region" description="Helical" evidence="2">
    <location>
        <begin position="530"/>
        <end position="552"/>
    </location>
</feature>
<dbReference type="Gene3D" id="3.30.70.1430">
    <property type="entry name" value="Multidrug efflux transporter AcrB pore domain"/>
    <property type="match status" value="2"/>
</dbReference>
<feature type="transmembrane region" description="Helical" evidence="2">
    <location>
        <begin position="919"/>
        <end position="940"/>
    </location>
</feature>
<feature type="transmembrane region" description="Helical" evidence="2">
    <location>
        <begin position="462"/>
        <end position="485"/>
    </location>
</feature>
<dbReference type="InterPro" id="IPR001036">
    <property type="entry name" value="Acrflvin-R"/>
</dbReference>
<dbReference type="Proteomes" id="UP000324133">
    <property type="component" value="Unassembled WGS sequence"/>
</dbReference>
<organism evidence="4 5">
    <name type="scientific">Rufibacter hautae</name>
    <dbReference type="NCBI Taxonomy" id="2595005"/>
    <lineage>
        <taxon>Bacteria</taxon>
        <taxon>Pseudomonadati</taxon>
        <taxon>Bacteroidota</taxon>
        <taxon>Cytophagia</taxon>
        <taxon>Cytophagales</taxon>
        <taxon>Hymenobacteraceae</taxon>
        <taxon>Rufibacter</taxon>
    </lineage>
</organism>
<evidence type="ECO:0000313" key="5">
    <source>
        <dbReference type="Proteomes" id="UP000324133"/>
    </source>
</evidence>
<dbReference type="PROSITE" id="PS50156">
    <property type="entry name" value="SSD"/>
    <property type="match status" value="1"/>
</dbReference>
<evidence type="ECO:0000256" key="1">
    <source>
        <dbReference type="SAM" id="Coils"/>
    </source>
</evidence>
<keyword evidence="2" id="KW-1133">Transmembrane helix</keyword>
<reference evidence="4 5" key="1">
    <citation type="submission" date="2019-07" db="EMBL/GenBank/DDBJ databases">
        <title>Rufibacter sp. nov., isolated from lake sediment.</title>
        <authorList>
            <person name="Qu J.-H."/>
        </authorList>
    </citation>
    <scope>NUCLEOTIDE SEQUENCE [LARGE SCALE GENOMIC DNA]</scope>
    <source>
        <strain evidence="4 5">NBS58-1</strain>
    </source>
</reference>
<dbReference type="EMBL" id="VKKY01000003">
    <property type="protein sequence ID" value="KAA3436953.1"/>
    <property type="molecule type" value="Genomic_DNA"/>
</dbReference>
<dbReference type="Gene3D" id="3.30.70.1320">
    <property type="entry name" value="Multidrug efflux transporter AcrB pore domain like"/>
    <property type="match status" value="1"/>
</dbReference>
<keyword evidence="5" id="KW-1185">Reference proteome</keyword>
<feature type="transmembrane region" description="Helical" evidence="2">
    <location>
        <begin position="430"/>
        <end position="450"/>
    </location>
</feature>
<feature type="transmembrane region" description="Helical" evidence="2">
    <location>
        <begin position="864"/>
        <end position="886"/>
    </location>
</feature>
<feature type="transmembrane region" description="Helical" evidence="2">
    <location>
        <begin position="893"/>
        <end position="913"/>
    </location>
</feature>
<evidence type="ECO:0000259" key="3">
    <source>
        <dbReference type="PROSITE" id="PS50156"/>
    </source>
</evidence>
<accession>A0A5B6TCX0</accession>
<feature type="coiled-coil region" evidence="1">
    <location>
        <begin position="1037"/>
        <end position="1064"/>
    </location>
</feature>
<dbReference type="Gene3D" id="3.30.2090.10">
    <property type="entry name" value="Multidrug efflux transporter AcrB TolC docking domain, DN and DC subdomains"/>
    <property type="match status" value="2"/>
</dbReference>
<dbReference type="InterPro" id="IPR027463">
    <property type="entry name" value="AcrB_DN_DC_subdom"/>
</dbReference>
<evidence type="ECO:0000256" key="2">
    <source>
        <dbReference type="SAM" id="Phobius"/>
    </source>
</evidence>
<dbReference type="GO" id="GO:0005886">
    <property type="term" value="C:plasma membrane"/>
    <property type="evidence" value="ECO:0007669"/>
    <property type="project" value="TreeGrafter"/>
</dbReference>
<name>A0A5B6TCX0_9BACT</name>
<dbReference type="Pfam" id="PF00873">
    <property type="entry name" value="ACR_tran"/>
    <property type="match status" value="1"/>
</dbReference>
<sequence>MNITKLSIQRSTLVVVVFTILTLLGVVSYKSLNYELLPKFSPPVLTITTLYPGASPNEVENSVTKEIEDALSALENVKEMKGTSLESFSIITIQLNQGTNVDLSLQDAQRKINAILARLPEDADPPTLNKFDFDDLPIIKMGATANMPATEFFDLIDNKIKPELSRVPGMAQIKVLGGAEREIKVNIQADKLEAYGISILQVQQKIKNSNLDFPTGRIKNENGQTQLRLAGKYQDLNQLRNLVIRDDQSGVVRLSDLAEVQDTQKDVDVLSRINSKASVGITIQKQSDANAVEVSDQTKAALANLEKIYAKEGLKFNIASDSSDFTLEAADSVIHDLIIAVVLVAVVMLLFLHSLRNAVIVMVSIPASLVATFIAMFLLGYSLNLMSLLALSLVVGILVDDAIVVIENIYRHMEMGKNPAQAAYDGIKEIMATVTSITLVIVVVFVPIALSTGLVSDILRQFAVVVAIATMISLFVAFTLIPLLASRFSKLEHVSDKNMFGRFILWFERLLDRIIEGFTGALQWAFNHKFITLAMTFVLLIASFMLVPFGYIGSEFIPAGDRGEVSLQLELPKNATVEQTNFATKQVEEYLRSIPEVKRVFTTVGTTASSQAGQTSAYQAELSVALVDVKERSFSTQQFSRQAKADIESRLPNVEVSPVPVGLVGNAQAPIQVVLSGSNLDTLIAFSKRVTNVVEGVEGTVDVEVSVEGGNPEIEVIVDRDKMASVGMSLESVGAGMQMAFSGNTDATFRSGTEDYDINIRLDEFDRRNVTDIANLSFINNQGKVVRLGQFADVKQSTGPSQLERTNRVTSLNVNSQVIGRPSGSVGADIQAILGTNDNPGKIKIPNGVTVDYAGDLKNQSEGFGTLGIALLASIIFVYLIMVALYDSYVYPLVVLFSIPLAIIGALLALALAAQSLSIFSILGIIMMIGLVAKNAIMVVDFTNQMKKEGHHVKDALLEAVRIRFRPILMTTLAMVIGMLPIALAGGSVAATKNGLAWALIGGLSSSMFLTLIVVPIIYYGFDRILAKFGWDKTTEIVLIDKTAEELERETAELESKKEHKGQHAVA</sequence>
<dbReference type="PRINTS" id="PR00702">
    <property type="entry name" value="ACRIFLAVINRP"/>
</dbReference>
<feature type="transmembrane region" description="Helical" evidence="2">
    <location>
        <begin position="385"/>
        <end position="410"/>
    </location>
</feature>
<dbReference type="OrthoDB" id="9798415at2"/>
<gene>
    <name evidence="4" type="ORF">FOA19_21495</name>
</gene>
<dbReference type="GO" id="GO:0042910">
    <property type="term" value="F:xenobiotic transmembrane transporter activity"/>
    <property type="evidence" value="ECO:0007669"/>
    <property type="project" value="TreeGrafter"/>
</dbReference>
<keyword evidence="2" id="KW-0812">Transmembrane</keyword>
<evidence type="ECO:0000313" key="4">
    <source>
        <dbReference type="EMBL" id="KAA3436953.1"/>
    </source>
</evidence>
<dbReference type="PANTHER" id="PTHR32063">
    <property type="match status" value="1"/>
</dbReference>